<dbReference type="SMART" id="SM00044">
    <property type="entry name" value="CYCc"/>
    <property type="match status" value="1"/>
</dbReference>
<dbReference type="Gene3D" id="1.25.40.720">
    <property type="entry name" value="Telomere length regulation protein 2, C-terminal domain"/>
    <property type="match status" value="1"/>
</dbReference>
<keyword evidence="3" id="KW-0812">Transmembrane</keyword>
<dbReference type="GO" id="GO:0051083">
    <property type="term" value="P:'de novo' cotranslational protein folding"/>
    <property type="evidence" value="ECO:0007669"/>
    <property type="project" value="TreeGrafter"/>
</dbReference>
<gene>
    <name evidence="5" type="ORF">AMSG_08117</name>
</gene>
<dbReference type="PANTHER" id="PTHR15830:SF10">
    <property type="entry name" value="TELOMERE LENGTH REGULATION PROTEIN TEL2 HOMOLOG"/>
    <property type="match status" value="1"/>
</dbReference>
<keyword evidence="3" id="KW-0472">Membrane</keyword>
<dbReference type="eggNOG" id="KOG0618">
    <property type="taxonomic scope" value="Eukaryota"/>
</dbReference>
<organism evidence="5 6">
    <name type="scientific">Thecamonas trahens ATCC 50062</name>
    <dbReference type="NCBI Taxonomy" id="461836"/>
    <lineage>
        <taxon>Eukaryota</taxon>
        <taxon>Apusozoa</taxon>
        <taxon>Apusomonadida</taxon>
        <taxon>Apusomonadidae</taxon>
        <taxon>Thecamonas</taxon>
    </lineage>
</organism>
<dbReference type="InterPro" id="IPR001054">
    <property type="entry name" value="A/G_cyclase"/>
</dbReference>
<dbReference type="GO" id="GO:0035556">
    <property type="term" value="P:intracellular signal transduction"/>
    <property type="evidence" value="ECO:0007669"/>
    <property type="project" value="InterPro"/>
</dbReference>
<evidence type="ECO:0000256" key="3">
    <source>
        <dbReference type="SAM" id="Phobius"/>
    </source>
</evidence>
<feature type="domain" description="Guanylate cyclase" evidence="4">
    <location>
        <begin position="388"/>
        <end position="520"/>
    </location>
</feature>
<dbReference type="Proteomes" id="UP000054408">
    <property type="component" value="Unassembled WGS sequence"/>
</dbReference>
<dbReference type="Pfam" id="PF00211">
    <property type="entry name" value="Guanylate_cyc"/>
    <property type="match status" value="1"/>
</dbReference>
<protein>
    <recommendedName>
        <fullName evidence="4">Guanylate cyclase domain-containing protein</fullName>
    </recommendedName>
</protein>
<dbReference type="InterPro" id="IPR019337">
    <property type="entry name" value="Telomere_length_regulation_dom"/>
</dbReference>
<evidence type="ECO:0000256" key="2">
    <source>
        <dbReference type="SAM" id="MobiDB-lite"/>
    </source>
</evidence>
<keyword evidence="3" id="KW-1133">Transmembrane helix</keyword>
<feature type="region of interest" description="Disordered" evidence="2">
    <location>
        <begin position="702"/>
        <end position="724"/>
    </location>
</feature>
<dbReference type="EMBL" id="GL349473">
    <property type="protein sequence ID" value="KNC52550.1"/>
    <property type="molecule type" value="Genomic_DNA"/>
</dbReference>
<comment type="similarity">
    <text evidence="1">Belongs to the TEL2 family.</text>
</comment>
<feature type="region of interest" description="Disordered" evidence="2">
    <location>
        <begin position="975"/>
        <end position="996"/>
    </location>
</feature>
<dbReference type="InterPro" id="IPR051970">
    <property type="entry name" value="TEL2_Regulation"/>
</dbReference>
<evidence type="ECO:0000313" key="6">
    <source>
        <dbReference type="Proteomes" id="UP000054408"/>
    </source>
</evidence>
<dbReference type="STRING" id="461836.A0A0L0DJZ7"/>
<dbReference type="InterPro" id="IPR038528">
    <property type="entry name" value="TEL2_C_sf"/>
</dbReference>
<evidence type="ECO:0000313" key="5">
    <source>
        <dbReference type="EMBL" id="KNC52550.1"/>
    </source>
</evidence>
<feature type="transmembrane region" description="Helical" evidence="3">
    <location>
        <begin position="336"/>
        <end position="360"/>
    </location>
</feature>
<name>A0A0L0DJZ7_THETB</name>
<dbReference type="InterPro" id="IPR029787">
    <property type="entry name" value="Nucleotide_cyclase"/>
</dbReference>
<dbReference type="PROSITE" id="PS50125">
    <property type="entry name" value="GUANYLATE_CYCLASE_2"/>
    <property type="match status" value="1"/>
</dbReference>
<proteinExistence type="inferred from homology"/>
<dbReference type="GeneID" id="25566879"/>
<feature type="compositionally biased region" description="Low complexity" evidence="2">
    <location>
        <begin position="1125"/>
        <end position="1145"/>
    </location>
</feature>
<feature type="region of interest" description="Disordered" evidence="2">
    <location>
        <begin position="638"/>
        <end position="681"/>
    </location>
</feature>
<dbReference type="Pfam" id="PF10193">
    <property type="entry name" value="Telomere_reg-2"/>
    <property type="match status" value="1"/>
</dbReference>
<reference evidence="5 6" key="1">
    <citation type="submission" date="2010-05" db="EMBL/GenBank/DDBJ databases">
        <title>The Genome Sequence of Thecamonas trahens ATCC 50062.</title>
        <authorList>
            <consortium name="The Broad Institute Genome Sequencing Platform"/>
            <person name="Russ C."/>
            <person name="Cuomo C."/>
            <person name="Shea T."/>
            <person name="Young S.K."/>
            <person name="Zeng Q."/>
            <person name="Koehrsen M."/>
            <person name="Haas B."/>
            <person name="Borodovsky M."/>
            <person name="Guigo R."/>
            <person name="Alvarado L."/>
            <person name="Berlin A."/>
            <person name="Bochicchio J."/>
            <person name="Borenstein D."/>
            <person name="Chapman S."/>
            <person name="Chen Z."/>
            <person name="Freedman E."/>
            <person name="Gellesch M."/>
            <person name="Goldberg J."/>
            <person name="Griggs A."/>
            <person name="Gujja S."/>
            <person name="Heilman E."/>
            <person name="Heiman D."/>
            <person name="Hepburn T."/>
            <person name="Howarth C."/>
            <person name="Jen D."/>
            <person name="Larson L."/>
            <person name="Mehta T."/>
            <person name="Park D."/>
            <person name="Pearson M."/>
            <person name="Roberts A."/>
            <person name="Saif S."/>
            <person name="Shenoy N."/>
            <person name="Sisk P."/>
            <person name="Stolte C."/>
            <person name="Sykes S."/>
            <person name="Thomson T."/>
            <person name="Walk T."/>
            <person name="White J."/>
            <person name="Yandava C."/>
            <person name="Burger G."/>
            <person name="Gray M.W."/>
            <person name="Holland P.W.H."/>
            <person name="King N."/>
            <person name="Lang F.B.F."/>
            <person name="Roger A.J."/>
            <person name="Ruiz-Trillo I."/>
            <person name="Lander E."/>
            <person name="Nusbaum C."/>
        </authorList>
    </citation>
    <scope>NUCLEOTIDE SEQUENCE [LARGE SCALE GENOMIC DNA]</scope>
    <source>
        <strain evidence="5 6">ATCC 50062</strain>
    </source>
</reference>
<feature type="region of interest" description="Disordered" evidence="2">
    <location>
        <begin position="945"/>
        <end position="964"/>
    </location>
</feature>
<evidence type="ECO:0000256" key="1">
    <source>
        <dbReference type="ARBA" id="ARBA00006133"/>
    </source>
</evidence>
<dbReference type="PANTHER" id="PTHR15830">
    <property type="entry name" value="TELOMERE LENGTH REGULATION PROTEIN TEL2 FAMILY MEMBER"/>
    <property type="match status" value="1"/>
</dbReference>
<dbReference type="GO" id="GO:0009190">
    <property type="term" value="P:cyclic nucleotide biosynthetic process"/>
    <property type="evidence" value="ECO:0007669"/>
    <property type="project" value="InterPro"/>
</dbReference>
<feature type="region of interest" description="Disordered" evidence="2">
    <location>
        <begin position="1117"/>
        <end position="1145"/>
    </location>
</feature>
<keyword evidence="6" id="KW-1185">Reference proteome</keyword>
<dbReference type="OrthoDB" id="6351878at2759"/>
<dbReference type="GO" id="GO:0005829">
    <property type="term" value="C:cytosol"/>
    <property type="evidence" value="ECO:0007669"/>
    <property type="project" value="TreeGrafter"/>
</dbReference>
<evidence type="ECO:0000259" key="4">
    <source>
        <dbReference type="PROSITE" id="PS50125"/>
    </source>
</evidence>
<dbReference type="GO" id="GO:0042162">
    <property type="term" value="F:telomeric DNA binding"/>
    <property type="evidence" value="ECO:0007669"/>
    <property type="project" value="TreeGrafter"/>
</dbReference>
<accession>A0A0L0DJZ7</accession>
<dbReference type="SUPFAM" id="SSF55073">
    <property type="entry name" value="Nucleotide cyclase"/>
    <property type="match status" value="1"/>
</dbReference>
<dbReference type="RefSeq" id="XP_013755340.1">
    <property type="nucleotide sequence ID" value="XM_013899886.1"/>
</dbReference>
<dbReference type="Gene3D" id="3.30.70.1230">
    <property type="entry name" value="Nucleotide cyclase"/>
    <property type="match status" value="1"/>
</dbReference>
<sequence>MCFGDDSALDACGVCFGDNACLDACGIQWGDNSTCAGCDGVPHSNKVRDVCGVCDGDGSSCLGCDGMPIPLGGGHYDACGVCGGTAVGTCYDSCDPLSPVPVVFDCAGVCNGSAYVDECGVCVNGTTGRTPLMHLDDCDVCFDRCEGCIGGLVPDSCGICGGDGSTCLGCDGLGSVVDLCGVCNGTNACIATCNAGISSTAAYDCAGVCGGDAFLNACGFCVGGTTGLAPSTFVDVCDVCFGGGRDLDSCGVCFGNNANRDECGVCLGGNRAMDSCGVCFGGESLLDVCGVCRGNGTTCAGCDSISNSGLEYDSCGVCGGASTCRAQSSTAAVGSAMPIVAASSSGLLVLIIAGLGFMYWRRRRRFSKVYIEEKAQAAAAEAPSGTIAVMITDVQSSTYLWEAYPEEMVTAIDDHNTAFRAKLDAHNGYIIRTEGDSFVVAFDEAADAVAAAVAIQIALYDLEWPAGILADKKVPTVDGVFRGLRVRMGIHVCSPARAFEERTQRFVYTGPTMIDAQRIGDCGTGGQVVVDAAAAAAAADLGFTTGSLGEYRAESELEGSAKNESSGEQIDTYQLSQVVVPGLEARIAAFAELELRGLERVGPATLQDALQALQTERLIASDGFNTADSMVIRQLDDEETATSIETGEPGFESSERSSRRRARSGMALRKMTSAGSLNASTPSSALRYVGSAATPTRVASSRSAIGLRRQRTHSPQALKPARRVLSSPPADAATLFTALTSAAADPLTPDMVLTEYVLPALARAVASPRVVGAALASKPEAVVTLADRVANAAGSRGLKVPDPLLPEAYGMLLALGWSQECDGEVLARLIRRGYADQVAAMMVPQPGLMARVFGGAAGASLSPHEASVLVGSVVEMQTHMGSPMPEVRALAGVVANSLSVVLSPTAPLTLTTSGLEPEFYDATGKDEAEEEAPDPTESVAYVIGDDCSGEGHAGSSSSSSSSSCEFEAYSIDVDGPSRRRAMRKAGAAGSGKSERSGIAKPVYTRQALEWLRQSGKNTPEEADAQLGALTALPDLVRASPPELEELGARLVQRVIALDGGGEGESFEELRGAALMTLAEACDSALYALADGFYGKGYTLSQRARMLAVVVEGVRSRAEARKKGTDTASTSASASDNASGEDGAGASDEVAAARAAAHAVIDARLAAKTKYYHPLSRARAAREAQRAGKEEQAHVAALDDERARGVFYRLLSPFDGHAPMLLDLVDSSSPSYLVVHLVSAIGAVVEAAGGLHSVRRMARDALELFVGLAASSAALVRHAVIVAVCRVAGTVAGWMLRTDAPGVVSELMRAIASEAAEGGEEVEEGRRVALALLGG</sequence>
<dbReference type="GO" id="GO:0051879">
    <property type="term" value="F:Hsp90 protein binding"/>
    <property type="evidence" value="ECO:0007669"/>
    <property type="project" value="TreeGrafter"/>
</dbReference>